<sequence length="372" mass="41490">MSFRLFFAEALPYLLAFYLLDGVRRVRPHHRLFAAWWGDRFRMGTGGLRLALVTPASRNFTVPFHWIVPGRTAVFVPRDPRYETDHTDPRFYRRISYEELAELSLVGRSIECRGETVVEFEAPVLAMEAYRRLVRLRDLEEDARDAEVRAEVERSLSWDLALARRDEVNRATGALRFAAWVALSLLFGLLPLYAFGRGSAVVSGMALGCLFFIAYSAILVLGLRAERSLSSGPRDWGKLLPMLLSPVTALHAGAEIGRHAFLGFDIAVVGAVLLPEGVRETFLRREIRRCELAALETGPDANVYWESRVDALEKIAVMLGLRAEHLESGPSDVAVGSAYCPLCETEYRSGVAYCADCRVPLRIKGPGASDVV</sequence>
<organism evidence="2 3">
    <name type="scientific">Eiseniibacteriota bacterium</name>
    <dbReference type="NCBI Taxonomy" id="2212470"/>
    <lineage>
        <taxon>Bacteria</taxon>
        <taxon>Candidatus Eiseniibacteriota</taxon>
    </lineage>
</organism>
<reference evidence="2" key="1">
    <citation type="submission" date="2020-04" db="EMBL/GenBank/DDBJ databases">
        <authorList>
            <person name="Zhang T."/>
        </authorList>
    </citation>
    <scope>NUCLEOTIDE SEQUENCE</scope>
    <source>
        <strain evidence="2">HKST-UBA02</strain>
    </source>
</reference>
<evidence type="ECO:0000313" key="3">
    <source>
        <dbReference type="Proteomes" id="UP000739538"/>
    </source>
</evidence>
<reference evidence="2" key="2">
    <citation type="journal article" date="2021" name="Microbiome">
        <title>Successional dynamics and alternative stable states in a saline activated sludge microbial community over 9 years.</title>
        <authorList>
            <person name="Wang Y."/>
            <person name="Ye J."/>
            <person name="Ju F."/>
            <person name="Liu L."/>
            <person name="Boyd J.A."/>
            <person name="Deng Y."/>
            <person name="Parks D.H."/>
            <person name="Jiang X."/>
            <person name="Yin X."/>
            <person name="Woodcroft B.J."/>
            <person name="Tyson G.W."/>
            <person name="Hugenholtz P."/>
            <person name="Polz M.F."/>
            <person name="Zhang T."/>
        </authorList>
    </citation>
    <scope>NUCLEOTIDE SEQUENCE</scope>
    <source>
        <strain evidence="2">HKST-UBA02</strain>
    </source>
</reference>
<dbReference type="AlphaFoldDB" id="A0A956SGD1"/>
<proteinExistence type="predicted"/>
<accession>A0A956SGD1</accession>
<dbReference type="Proteomes" id="UP000739538">
    <property type="component" value="Unassembled WGS sequence"/>
</dbReference>
<name>A0A956SGD1_UNCEI</name>
<keyword evidence="1" id="KW-0812">Transmembrane</keyword>
<feature type="transmembrane region" description="Helical" evidence="1">
    <location>
        <begin position="174"/>
        <end position="194"/>
    </location>
</feature>
<gene>
    <name evidence="2" type="ORF">KDA27_27740</name>
</gene>
<feature type="transmembrane region" description="Helical" evidence="1">
    <location>
        <begin position="200"/>
        <end position="223"/>
    </location>
</feature>
<dbReference type="EMBL" id="JAGQHS010000412">
    <property type="protein sequence ID" value="MCA9759620.1"/>
    <property type="molecule type" value="Genomic_DNA"/>
</dbReference>
<evidence type="ECO:0000313" key="2">
    <source>
        <dbReference type="EMBL" id="MCA9759620.1"/>
    </source>
</evidence>
<evidence type="ECO:0000256" key="1">
    <source>
        <dbReference type="SAM" id="Phobius"/>
    </source>
</evidence>
<protein>
    <recommendedName>
        <fullName evidence="4">Zinc ribbon domain-containing protein</fullName>
    </recommendedName>
</protein>
<keyword evidence="1" id="KW-1133">Transmembrane helix</keyword>
<comment type="caution">
    <text evidence="2">The sequence shown here is derived from an EMBL/GenBank/DDBJ whole genome shotgun (WGS) entry which is preliminary data.</text>
</comment>
<evidence type="ECO:0008006" key="4">
    <source>
        <dbReference type="Google" id="ProtNLM"/>
    </source>
</evidence>
<keyword evidence="1" id="KW-0472">Membrane</keyword>